<evidence type="ECO:0000313" key="3">
    <source>
        <dbReference type="Proteomes" id="UP000316304"/>
    </source>
</evidence>
<name>A0A5C6CQB7_9BACT</name>
<evidence type="ECO:0000313" key="2">
    <source>
        <dbReference type="EMBL" id="TWU26710.1"/>
    </source>
</evidence>
<dbReference type="Proteomes" id="UP000316304">
    <property type="component" value="Unassembled WGS sequence"/>
</dbReference>
<accession>A0A5C6CQB7</accession>
<sequence>MAPYQPSRSWLAILVTCSVLWCGGCSDFANVTGKVTLDGAPLPNALVTFTPAEGRASTGQTDQDGKYELSYTFDRLGAEVGSHTVRITSAASAESEAAPVETLPARYNADTELKAELKSGLNEVNFDLKSGGPVAPRTPPKANPTQGSSA</sequence>
<dbReference type="OrthoDB" id="289394at2"/>
<comment type="caution">
    <text evidence="2">The sequence shown here is derived from an EMBL/GenBank/DDBJ whole genome shotgun (WGS) entry which is preliminary data.</text>
</comment>
<dbReference type="SUPFAM" id="SSF49464">
    <property type="entry name" value="Carboxypeptidase regulatory domain-like"/>
    <property type="match status" value="1"/>
</dbReference>
<keyword evidence="3" id="KW-1185">Reference proteome</keyword>
<dbReference type="EMBL" id="SJPT01000001">
    <property type="protein sequence ID" value="TWU26710.1"/>
    <property type="molecule type" value="Genomic_DNA"/>
</dbReference>
<gene>
    <name evidence="2" type="ORF">Pla52o_05630</name>
</gene>
<dbReference type="RefSeq" id="WP_146593011.1">
    <property type="nucleotide sequence ID" value="NZ_SJPT01000001.1"/>
</dbReference>
<evidence type="ECO:0008006" key="4">
    <source>
        <dbReference type="Google" id="ProtNLM"/>
    </source>
</evidence>
<reference evidence="2 3" key="1">
    <citation type="submission" date="2019-02" db="EMBL/GenBank/DDBJ databases">
        <title>Deep-cultivation of Planctomycetes and their phenomic and genomic characterization uncovers novel biology.</title>
        <authorList>
            <person name="Wiegand S."/>
            <person name="Jogler M."/>
            <person name="Boedeker C."/>
            <person name="Pinto D."/>
            <person name="Vollmers J."/>
            <person name="Rivas-Marin E."/>
            <person name="Kohn T."/>
            <person name="Peeters S.H."/>
            <person name="Heuer A."/>
            <person name="Rast P."/>
            <person name="Oberbeckmann S."/>
            <person name="Bunk B."/>
            <person name="Jeske O."/>
            <person name="Meyerdierks A."/>
            <person name="Storesund J.E."/>
            <person name="Kallscheuer N."/>
            <person name="Luecker S."/>
            <person name="Lage O.M."/>
            <person name="Pohl T."/>
            <person name="Merkel B.J."/>
            <person name="Hornburger P."/>
            <person name="Mueller R.-W."/>
            <person name="Bruemmer F."/>
            <person name="Labrenz M."/>
            <person name="Spormann A.M."/>
            <person name="Op Den Camp H."/>
            <person name="Overmann J."/>
            <person name="Amann R."/>
            <person name="Jetten M.S.M."/>
            <person name="Mascher T."/>
            <person name="Medema M.H."/>
            <person name="Devos D.P."/>
            <person name="Kaster A.-K."/>
            <person name="Ovreas L."/>
            <person name="Rohde M."/>
            <person name="Galperin M.Y."/>
            <person name="Jogler C."/>
        </authorList>
    </citation>
    <scope>NUCLEOTIDE SEQUENCE [LARGE SCALE GENOMIC DNA]</scope>
    <source>
        <strain evidence="2 3">Pla52o</strain>
    </source>
</reference>
<dbReference type="Gene3D" id="2.60.40.10">
    <property type="entry name" value="Immunoglobulins"/>
    <property type="match status" value="1"/>
</dbReference>
<feature type="region of interest" description="Disordered" evidence="1">
    <location>
        <begin position="127"/>
        <end position="150"/>
    </location>
</feature>
<proteinExistence type="predicted"/>
<evidence type="ECO:0000256" key="1">
    <source>
        <dbReference type="SAM" id="MobiDB-lite"/>
    </source>
</evidence>
<dbReference type="InterPro" id="IPR008969">
    <property type="entry name" value="CarboxyPept-like_regulatory"/>
</dbReference>
<protein>
    <recommendedName>
        <fullName evidence="4">Carboxypeptidase regulatory-like domain-containing protein</fullName>
    </recommendedName>
</protein>
<dbReference type="AlphaFoldDB" id="A0A5C6CQB7"/>
<organism evidence="2 3">
    <name type="scientific">Novipirellula galeiformis</name>
    <dbReference type="NCBI Taxonomy" id="2528004"/>
    <lineage>
        <taxon>Bacteria</taxon>
        <taxon>Pseudomonadati</taxon>
        <taxon>Planctomycetota</taxon>
        <taxon>Planctomycetia</taxon>
        <taxon>Pirellulales</taxon>
        <taxon>Pirellulaceae</taxon>
        <taxon>Novipirellula</taxon>
    </lineage>
</organism>
<dbReference type="InterPro" id="IPR013783">
    <property type="entry name" value="Ig-like_fold"/>
</dbReference>